<dbReference type="AlphaFoldDB" id="A0A2M8LEL5"/>
<keyword evidence="3 5" id="KW-1133">Transmembrane helix</keyword>
<dbReference type="EMBL" id="PFET01000009">
    <property type="protein sequence ID" value="PJE75887.1"/>
    <property type="molecule type" value="Genomic_DNA"/>
</dbReference>
<feature type="transmembrane region" description="Helical" evidence="5">
    <location>
        <begin position="116"/>
        <end position="136"/>
    </location>
</feature>
<evidence type="ECO:0000313" key="7">
    <source>
        <dbReference type="Proteomes" id="UP000231152"/>
    </source>
</evidence>
<feature type="transmembrane region" description="Helical" evidence="5">
    <location>
        <begin position="7"/>
        <end position="25"/>
    </location>
</feature>
<evidence type="ECO:0000256" key="2">
    <source>
        <dbReference type="ARBA" id="ARBA00022692"/>
    </source>
</evidence>
<feature type="transmembrane region" description="Helical" evidence="5">
    <location>
        <begin position="71"/>
        <end position="96"/>
    </location>
</feature>
<dbReference type="GO" id="GO:0016020">
    <property type="term" value="C:membrane"/>
    <property type="evidence" value="ECO:0007669"/>
    <property type="project" value="UniProtKB-SubCell"/>
</dbReference>
<sequence>MTRFAKVWLVLLRLTLGSLFLYAGISKLTNASWSAAGYLANANTFPALYAWLATPLNIGWVNLINEWGLTLLGIALILGVFVRFAGSLGMLLMLLYYLPGLNFPYVSNGFLIDQHIIYIMALGLLITLRAGEIWGLDRWLVFKWRRRSRYLH</sequence>
<accession>A0A2M8LEL5</accession>
<comment type="caution">
    <text evidence="6">The sequence shown here is derived from an EMBL/GenBank/DDBJ whole genome shotgun (WGS) entry which is preliminary data.</text>
</comment>
<protein>
    <submittedName>
        <fullName evidence="6">DoxX family protein</fullName>
    </submittedName>
</protein>
<name>A0A2M8LEL5_9BACT</name>
<evidence type="ECO:0000256" key="3">
    <source>
        <dbReference type="ARBA" id="ARBA00022989"/>
    </source>
</evidence>
<dbReference type="Pfam" id="PF07681">
    <property type="entry name" value="DoxX"/>
    <property type="match status" value="1"/>
</dbReference>
<dbReference type="InterPro" id="IPR032808">
    <property type="entry name" value="DoxX"/>
</dbReference>
<organism evidence="6 7">
    <name type="scientific">Candidatus Uhrbacteria bacterium CG10_big_fil_rev_8_21_14_0_10_48_11</name>
    <dbReference type="NCBI Taxonomy" id="1975037"/>
    <lineage>
        <taxon>Bacteria</taxon>
        <taxon>Candidatus Uhriibacteriota</taxon>
    </lineage>
</organism>
<feature type="transmembrane region" description="Helical" evidence="5">
    <location>
        <begin position="45"/>
        <end position="64"/>
    </location>
</feature>
<keyword evidence="4 5" id="KW-0472">Membrane</keyword>
<dbReference type="Proteomes" id="UP000231152">
    <property type="component" value="Unassembled WGS sequence"/>
</dbReference>
<evidence type="ECO:0000313" key="6">
    <source>
        <dbReference type="EMBL" id="PJE75887.1"/>
    </source>
</evidence>
<comment type="subcellular location">
    <subcellularLocation>
        <location evidence="1">Membrane</location>
        <topology evidence="1">Multi-pass membrane protein</topology>
    </subcellularLocation>
</comment>
<proteinExistence type="predicted"/>
<reference evidence="6 7" key="1">
    <citation type="submission" date="2017-09" db="EMBL/GenBank/DDBJ databases">
        <title>Depth-based differentiation of microbial function through sediment-hosted aquifers and enrichment of novel symbionts in the deep terrestrial subsurface.</title>
        <authorList>
            <person name="Probst A.J."/>
            <person name="Ladd B."/>
            <person name="Jarett J.K."/>
            <person name="Geller-Mcgrath D.E."/>
            <person name="Sieber C.M."/>
            <person name="Emerson J.B."/>
            <person name="Anantharaman K."/>
            <person name="Thomas B.C."/>
            <person name="Malmstrom R."/>
            <person name="Stieglmeier M."/>
            <person name="Klingl A."/>
            <person name="Woyke T."/>
            <person name="Ryan C.M."/>
            <person name="Banfield J.F."/>
        </authorList>
    </citation>
    <scope>NUCLEOTIDE SEQUENCE [LARGE SCALE GENOMIC DNA]</scope>
    <source>
        <strain evidence="6">CG10_big_fil_rev_8_21_14_0_10_48_11</strain>
    </source>
</reference>
<evidence type="ECO:0000256" key="5">
    <source>
        <dbReference type="SAM" id="Phobius"/>
    </source>
</evidence>
<keyword evidence="2 5" id="KW-0812">Transmembrane</keyword>
<evidence type="ECO:0000256" key="1">
    <source>
        <dbReference type="ARBA" id="ARBA00004141"/>
    </source>
</evidence>
<evidence type="ECO:0000256" key="4">
    <source>
        <dbReference type="ARBA" id="ARBA00023136"/>
    </source>
</evidence>
<gene>
    <name evidence="6" type="ORF">COV04_03005</name>
</gene>